<dbReference type="AlphaFoldDB" id="A0A9D9NR25"/>
<protein>
    <submittedName>
        <fullName evidence="1">Uncharacterized protein</fullName>
    </submittedName>
</protein>
<organism evidence="1 2">
    <name type="scientific">Candidatus Cryptobacteroides excrementavium</name>
    <dbReference type="NCBI Taxonomy" id="2840759"/>
    <lineage>
        <taxon>Bacteria</taxon>
        <taxon>Pseudomonadati</taxon>
        <taxon>Bacteroidota</taxon>
        <taxon>Bacteroidia</taxon>
        <taxon>Bacteroidales</taxon>
        <taxon>Candidatus Cryptobacteroides</taxon>
    </lineage>
</organism>
<proteinExistence type="predicted"/>
<gene>
    <name evidence="1" type="ORF">IAB78_00745</name>
</gene>
<dbReference type="Proteomes" id="UP000823750">
    <property type="component" value="Unassembled WGS sequence"/>
</dbReference>
<comment type="caution">
    <text evidence="1">The sequence shown here is derived from an EMBL/GenBank/DDBJ whole genome shotgun (WGS) entry which is preliminary data.</text>
</comment>
<dbReference type="EMBL" id="JADILX010000016">
    <property type="protein sequence ID" value="MBO8484938.1"/>
    <property type="molecule type" value="Genomic_DNA"/>
</dbReference>
<reference evidence="1" key="2">
    <citation type="journal article" date="2021" name="PeerJ">
        <title>Extensive microbial diversity within the chicken gut microbiome revealed by metagenomics and culture.</title>
        <authorList>
            <person name="Gilroy R."/>
            <person name="Ravi A."/>
            <person name="Getino M."/>
            <person name="Pursley I."/>
            <person name="Horton D.L."/>
            <person name="Alikhan N.F."/>
            <person name="Baker D."/>
            <person name="Gharbi K."/>
            <person name="Hall N."/>
            <person name="Watson M."/>
            <person name="Adriaenssens E.M."/>
            <person name="Foster-Nyarko E."/>
            <person name="Jarju S."/>
            <person name="Secka A."/>
            <person name="Antonio M."/>
            <person name="Oren A."/>
            <person name="Chaudhuri R.R."/>
            <person name="La Ragione R."/>
            <person name="Hildebrand F."/>
            <person name="Pallen M.J."/>
        </authorList>
    </citation>
    <scope>NUCLEOTIDE SEQUENCE</scope>
    <source>
        <strain evidence="1">B2-16538</strain>
    </source>
</reference>
<evidence type="ECO:0000313" key="2">
    <source>
        <dbReference type="Proteomes" id="UP000823750"/>
    </source>
</evidence>
<reference evidence="1" key="1">
    <citation type="submission" date="2020-10" db="EMBL/GenBank/DDBJ databases">
        <authorList>
            <person name="Gilroy R."/>
        </authorList>
    </citation>
    <scope>NUCLEOTIDE SEQUENCE</scope>
    <source>
        <strain evidence="1">B2-16538</strain>
    </source>
</reference>
<accession>A0A9D9NR25</accession>
<name>A0A9D9NR25_9BACT</name>
<sequence>VRDNIGYVVGGASVIWKAANPNEIAGIEEYEQIRNVSEDPFVEFDTSAGVFVTSEAYSAYGARR</sequence>
<feature type="non-terminal residue" evidence="1">
    <location>
        <position position="1"/>
    </location>
</feature>
<evidence type="ECO:0000313" key="1">
    <source>
        <dbReference type="EMBL" id="MBO8484938.1"/>
    </source>
</evidence>